<gene>
    <name evidence="1" type="ORF">CYBJADRAFT_181681</name>
</gene>
<dbReference type="GeneID" id="30991409"/>
<dbReference type="RefSeq" id="XP_020070480.1">
    <property type="nucleotide sequence ID" value="XM_020217013.1"/>
</dbReference>
<dbReference type="AlphaFoldDB" id="A0A1E4S1T8"/>
<keyword evidence="2" id="KW-1185">Reference proteome</keyword>
<name>A0A1E4S1T8_CYBJN</name>
<sequence length="153" mass="17966">MFAQGLSLLAGEPQQQSSLESIIEKCGTELYNSGCDFEPIDPNSTSVKMEIACQLLSSRLIHLGADPDKILNNDLKELSNVNWSTLDKKEKKRLSRTNSKYYMNFHDVEHDTKSKHFGEEWHYTFKELRRMEWVRFKFISNRDRYTIFPEPKV</sequence>
<accession>A0A1E4S1T8</accession>
<dbReference type="Proteomes" id="UP000094389">
    <property type="component" value="Unassembled WGS sequence"/>
</dbReference>
<organism evidence="1 2">
    <name type="scientific">Cyberlindnera jadinii (strain ATCC 18201 / CBS 1600 / BCRC 20928 / JCM 3617 / NBRC 0987 / NRRL Y-1542)</name>
    <name type="common">Torula yeast</name>
    <name type="synonym">Candida utilis</name>
    <dbReference type="NCBI Taxonomy" id="983966"/>
    <lineage>
        <taxon>Eukaryota</taxon>
        <taxon>Fungi</taxon>
        <taxon>Dikarya</taxon>
        <taxon>Ascomycota</taxon>
        <taxon>Saccharomycotina</taxon>
        <taxon>Saccharomycetes</taxon>
        <taxon>Phaffomycetales</taxon>
        <taxon>Phaffomycetaceae</taxon>
        <taxon>Cyberlindnera</taxon>
    </lineage>
</organism>
<dbReference type="EMBL" id="KV453931">
    <property type="protein sequence ID" value="ODV73441.1"/>
    <property type="molecule type" value="Genomic_DNA"/>
</dbReference>
<evidence type="ECO:0000313" key="2">
    <source>
        <dbReference type="Proteomes" id="UP000094389"/>
    </source>
</evidence>
<proteinExistence type="predicted"/>
<evidence type="ECO:0000313" key="1">
    <source>
        <dbReference type="EMBL" id="ODV73441.1"/>
    </source>
</evidence>
<protein>
    <submittedName>
        <fullName evidence="1">Uncharacterized protein</fullName>
    </submittedName>
</protein>
<reference evidence="1 2" key="1">
    <citation type="journal article" date="2016" name="Proc. Natl. Acad. Sci. U.S.A.">
        <title>Comparative genomics of biotechnologically important yeasts.</title>
        <authorList>
            <person name="Riley R."/>
            <person name="Haridas S."/>
            <person name="Wolfe K.H."/>
            <person name="Lopes M.R."/>
            <person name="Hittinger C.T."/>
            <person name="Goeker M."/>
            <person name="Salamov A.A."/>
            <person name="Wisecaver J.H."/>
            <person name="Long T.M."/>
            <person name="Calvey C.H."/>
            <person name="Aerts A.L."/>
            <person name="Barry K.W."/>
            <person name="Choi C."/>
            <person name="Clum A."/>
            <person name="Coughlan A.Y."/>
            <person name="Deshpande S."/>
            <person name="Douglass A.P."/>
            <person name="Hanson S.J."/>
            <person name="Klenk H.-P."/>
            <person name="LaButti K.M."/>
            <person name="Lapidus A."/>
            <person name="Lindquist E.A."/>
            <person name="Lipzen A.M."/>
            <person name="Meier-Kolthoff J.P."/>
            <person name="Ohm R.A."/>
            <person name="Otillar R.P."/>
            <person name="Pangilinan J.L."/>
            <person name="Peng Y."/>
            <person name="Rokas A."/>
            <person name="Rosa C.A."/>
            <person name="Scheuner C."/>
            <person name="Sibirny A.A."/>
            <person name="Slot J.C."/>
            <person name="Stielow J.B."/>
            <person name="Sun H."/>
            <person name="Kurtzman C.P."/>
            <person name="Blackwell M."/>
            <person name="Grigoriev I.V."/>
            <person name="Jeffries T.W."/>
        </authorList>
    </citation>
    <scope>NUCLEOTIDE SEQUENCE [LARGE SCALE GENOMIC DNA]</scope>
    <source>
        <strain evidence="2">ATCC 18201 / CBS 1600 / BCRC 20928 / JCM 3617 / NBRC 0987 / NRRL Y-1542</strain>
    </source>
</reference>